<evidence type="ECO:0000256" key="13">
    <source>
        <dbReference type="ARBA" id="ARBA00023239"/>
    </source>
</evidence>
<feature type="binding site" evidence="14">
    <location>
        <position position="90"/>
    </location>
    <ligand>
        <name>Mg(2+)</name>
        <dbReference type="ChEBI" id="CHEBI:18420"/>
        <label>2</label>
    </ligand>
</feature>
<comment type="caution">
    <text evidence="16">The sequence shown here is derived from an EMBL/GenBank/DDBJ whole genome shotgun (WGS) entry which is preliminary data.</text>
</comment>
<dbReference type="EC" id="4.1.99.12" evidence="7 14"/>
<evidence type="ECO:0000256" key="5">
    <source>
        <dbReference type="ARBA" id="ARBA00005520"/>
    </source>
</evidence>
<dbReference type="NCBIfam" id="TIGR00506">
    <property type="entry name" value="ribB"/>
    <property type="match status" value="1"/>
</dbReference>
<comment type="subunit">
    <text evidence="14">Homodimer.</text>
</comment>
<evidence type="ECO:0000256" key="6">
    <source>
        <dbReference type="ARBA" id="ARBA00008976"/>
    </source>
</evidence>
<keyword evidence="13 14" id="KW-0456">Lyase</keyword>
<comment type="catalytic activity">
    <reaction evidence="1 14">
        <text>D-ribulose 5-phosphate = (2S)-2-hydroxy-3-oxobutyl phosphate + formate + H(+)</text>
        <dbReference type="Rhea" id="RHEA:18457"/>
        <dbReference type="ChEBI" id="CHEBI:15378"/>
        <dbReference type="ChEBI" id="CHEBI:15740"/>
        <dbReference type="ChEBI" id="CHEBI:58121"/>
        <dbReference type="ChEBI" id="CHEBI:58830"/>
        <dbReference type="EC" id="4.1.99.12"/>
    </reaction>
</comment>
<comment type="similarity">
    <text evidence="6">In the C-terminal section; belongs to the GTP cyclohydrolase II family.</text>
</comment>
<keyword evidence="11 14" id="KW-0460">Magnesium</keyword>
<dbReference type="Pfam" id="PF00926">
    <property type="entry name" value="DHBP_synthase"/>
    <property type="match status" value="1"/>
</dbReference>
<comment type="cofactor">
    <cofactor evidence="14">
        <name>Mg(2+)</name>
        <dbReference type="ChEBI" id="CHEBI:18420"/>
    </cofactor>
    <cofactor evidence="14">
        <name>Mn(2+)</name>
        <dbReference type="ChEBI" id="CHEBI:29035"/>
    </cofactor>
    <text evidence="14">Binds 2 divalent metal cations per subunit. Magnesium or manganese.</text>
</comment>
<comment type="similarity">
    <text evidence="14">Belongs to the DHBP synthase family.</text>
</comment>
<dbReference type="InterPro" id="IPR010982">
    <property type="entry name" value="Lambda_DNA-bd_dom_sf"/>
</dbReference>
<comment type="similarity">
    <text evidence="5">In the N-terminal section; belongs to the DHBP synthase family.</text>
</comment>
<dbReference type="InterPro" id="IPR036144">
    <property type="entry name" value="RibA-like_sf"/>
</dbReference>
<feature type="site" description="Essential for catalytic activity" evidence="14">
    <location>
        <position position="188"/>
    </location>
</feature>
<comment type="function">
    <text evidence="3 14">Catalyzes the conversion of D-ribulose 5-phosphate to formate and 3,4-dihydroxy-2-butanone 4-phosphate.</text>
</comment>
<reference evidence="17" key="1">
    <citation type="submission" date="2020-01" db="EMBL/GenBank/DDBJ databases">
        <title>Sphingomonas sp. strain CSW-10.</title>
        <authorList>
            <person name="Chen W.-M."/>
        </authorList>
    </citation>
    <scope>NUCLEOTIDE SEQUENCE [LARGE SCALE GENOMIC DNA]</scope>
    <source>
        <strain evidence="17">FSY-8</strain>
    </source>
</reference>
<evidence type="ECO:0000256" key="10">
    <source>
        <dbReference type="ARBA" id="ARBA00022723"/>
    </source>
</evidence>
<feature type="binding site" evidence="14">
    <location>
        <position position="94"/>
    </location>
    <ligand>
        <name>D-ribulose 5-phosphate</name>
        <dbReference type="ChEBI" id="CHEBI:58121"/>
    </ligand>
</feature>
<dbReference type="InterPro" id="IPR017945">
    <property type="entry name" value="DHBP_synth_RibB-like_a/b_dom"/>
</dbReference>
<dbReference type="Gene3D" id="3.40.50.10990">
    <property type="entry name" value="GTP cyclohydrolase II"/>
    <property type="match status" value="1"/>
</dbReference>
<evidence type="ECO:0000256" key="2">
    <source>
        <dbReference type="ARBA" id="ARBA00001936"/>
    </source>
</evidence>
<accession>A0ABW9XCU9</accession>
<dbReference type="PANTHER" id="PTHR21327:SF34">
    <property type="entry name" value="3,4-DIHYDROXY-2-BUTANONE 4-PHOSPHATE SYNTHASE"/>
    <property type="match status" value="1"/>
</dbReference>
<dbReference type="SUPFAM" id="SSF47413">
    <property type="entry name" value="lambda repressor-like DNA-binding domains"/>
    <property type="match status" value="1"/>
</dbReference>
<evidence type="ECO:0000313" key="16">
    <source>
        <dbReference type="EMBL" id="NBC36322.1"/>
    </source>
</evidence>
<evidence type="ECO:0000259" key="15">
    <source>
        <dbReference type="Pfam" id="PF00925"/>
    </source>
</evidence>
<feature type="site" description="Essential for catalytic activity" evidence="14">
    <location>
        <position position="226"/>
    </location>
</feature>
<keyword evidence="10 14" id="KW-0479">Metal-binding</keyword>
<dbReference type="PIRSF" id="PIRSF001259">
    <property type="entry name" value="RibA"/>
    <property type="match status" value="1"/>
</dbReference>
<dbReference type="PANTHER" id="PTHR21327">
    <property type="entry name" value="GTP CYCLOHYDROLASE II-RELATED"/>
    <property type="match status" value="1"/>
</dbReference>
<comment type="cofactor">
    <cofactor evidence="2">
        <name>Mn(2+)</name>
        <dbReference type="ChEBI" id="CHEBI:29035"/>
    </cofactor>
</comment>
<evidence type="ECO:0000256" key="9">
    <source>
        <dbReference type="ARBA" id="ARBA00022619"/>
    </source>
</evidence>
<feature type="binding site" evidence="14">
    <location>
        <position position="205"/>
    </location>
    <ligand>
        <name>Mg(2+)</name>
        <dbReference type="ChEBI" id="CHEBI:18420"/>
        <label>2</label>
    </ligand>
</feature>
<name>A0ABW9XCU9_9SPHN</name>
<evidence type="ECO:0000256" key="4">
    <source>
        <dbReference type="ARBA" id="ARBA00004904"/>
    </source>
</evidence>
<dbReference type="HAMAP" id="MF_00180">
    <property type="entry name" value="RibB"/>
    <property type="match status" value="1"/>
</dbReference>
<dbReference type="Gene3D" id="3.90.870.10">
    <property type="entry name" value="DHBP synthase"/>
    <property type="match status" value="1"/>
</dbReference>
<protein>
    <recommendedName>
        <fullName evidence="8 14">3,4-dihydroxy-2-butanone 4-phosphate synthase</fullName>
        <shortName evidence="14">DHBP synthase</shortName>
        <ecNumber evidence="7 14">4.1.99.12</ecNumber>
    </recommendedName>
</protein>
<feature type="binding site" evidence="14">
    <location>
        <begin position="89"/>
        <end position="90"/>
    </location>
    <ligand>
        <name>D-ribulose 5-phosphate</name>
        <dbReference type="ChEBI" id="CHEBI:58121"/>
    </ligand>
</feature>
<dbReference type="Gene3D" id="1.10.260.40">
    <property type="entry name" value="lambda repressor-like DNA-binding domains"/>
    <property type="match status" value="1"/>
</dbReference>
<dbReference type="SUPFAM" id="SSF55821">
    <property type="entry name" value="YrdC/RibB"/>
    <property type="match status" value="1"/>
</dbReference>
<keyword evidence="9 14" id="KW-0686">Riboflavin biosynthesis</keyword>
<dbReference type="EMBL" id="JAAAPO010000002">
    <property type="protein sequence ID" value="NBC36322.1"/>
    <property type="molecule type" value="Genomic_DNA"/>
</dbReference>
<evidence type="ECO:0000256" key="11">
    <source>
        <dbReference type="ARBA" id="ARBA00022842"/>
    </source>
</evidence>
<dbReference type="InterPro" id="IPR000422">
    <property type="entry name" value="DHBP_synthase_RibB"/>
</dbReference>
<evidence type="ECO:0000256" key="7">
    <source>
        <dbReference type="ARBA" id="ARBA00012153"/>
    </source>
</evidence>
<feature type="binding site" evidence="14">
    <location>
        <position position="90"/>
    </location>
    <ligand>
        <name>Mg(2+)</name>
        <dbReference type="ChEBI" id="CHEBI:18420"/>
        <label>1</label>
    </ligand>
</feature>
<dbReference type="InterPro" id="IPR032677">
    <property type="entry name" value="GTP_cyclohydro_II"/>
</dbReference>
<dbReference type="GO" id="GO:0008686">
    <property type="term" value="F:3,4-dihydroxy-2-butanone-4-phosphate synthase activity"/>
    <property type="evidence" value="ECO:0007669"/>
    <property type="project" value="UniProtKB-EC"/>
</dbReference>
<evidence type="ECO:0000256" key="14">
    <source>
        <dbReference type="HAMAP-Rule" id="MF_00180"/>
    </source>
</evidence>
<dbReference type="SUPFAM" id="SSF142695">
    <property type="entry name" value="RibA-like"/>
    <property type="match status" value="1"/>
</dbReference>
<keyword evidence="17" id="KW-1185">Reference proteome</keyword>
<sequence length="428" mass="46548">MTNPIIDRVRSLVTEGGMTRSGLARAAGLHANTLRDCTEPDWNPTADTLAKLERCLSENDDTPVLASVEEIIEEARNGRMYILVDDEDRENEGDLIIPAQMATPAAVNFMATHGRGLVCLALSAERVDQLGLEPMSRRNGTPLGTAFTVSIEAKEGISTGISAADRARTVSVAIDASKGPTDIVSPGHVFPLRARPGGVLVRTGHTEAAVDISRLAGLNPSAVICEVMNDDGTMARLDDLIAFCRKHNMKIGTIRDLIAYRRQHDRMVEKKNETTFTSKHGGDWIARSYYNKATGDENLVLLKGHVDPAKPTLVRMHAYSMFADMLAEDNDRQNLLQRSMEIIAEEGAGVIVVVSRPGKGMVSQAITLREQLRSGQAPAIEELRDYGVGAQILAELGVHDMILLTNTHHTLVALEGYGLSIVGERRLD</sequence>
<evidence type="ECO:0000256" key="1">
    <source>
        <dbReference type="ARBA" id="ARBA00000141"/>
    </source>
</evidence>
<comment type="pathway">
    <text evidence="4 14">Cofactor biosynthesis; riboflavin biosynthesis; 2-hydroxy-3-oxobutyl phosphate from D-ribulose 5-phosphate: step 1/1.</text>
</comment>
<dbReference type="Pfam" id="PF00925">
    <property type="entry name" value="GTP_cyclohydro2"/>
    <property type="match status" value="1"/>
</dbReference>
<dbReference type="RefSeq" id="WP_161717544.1">
    <property type="nucleotide sequence ID" value="NZ_JAAAPO010000002.1"/>
</dbReference>
<feature type="domain" description="GTP cyclohydrolase II" evidence="15">
    <location>
        <begin position="271"/>
        <end position="424"/>
    </location>
</feature>
<evidence type="ECO:0000256" key="12">
    <source>
        <dbReference type="ARBA" id="ARBA00023211"/>
    </source>
</evidence>
<organism evidence="16 17">
    <name type="scientific">Novosphingobium ovatum</name>
    <dbReference type="NCBI Taxonomy" id="1908523"/>
    <lineage>
        <taxon>Bacteria</taxon>
        <taxon>Pseudomonadati</taxon>
        <taxon>Pseudomonadota</taxon>
        <taxon>Alphaproteobacteria</taxon>
        <taxon>Sphingomonadales</taxon>
        <taxon>Sphingomonadaceae</taxon>
        <taxon>Novosphingobium</taxon>
    </lineage>
</organism>
<evidence type="ECO:0000313" key="17">
    <source>
        <dbReference type="Proteomes" id="UP000753724"/>
    </source>
</evidence>
<feature type="binding site" evidence="14">
    <location>
        <begin position="202"/>
        <end position="206"/>
    </location>
    <ligand>
        <name>D-ribulose 5-phosphate</name>
        <dbReference type="ChEBI" id="CHEBI:58121"/>
    </ligand>
</feature>
<evidence type="ECO:0000256" key="3">
    <source>
        <dbReference type="ARBA" id="ARBA00002284"/>
    </source>
</evidence>
<dbReference type="Proteomes" id="UP000753724">
    <property type="component" value="Unassembled WGS sequence"/>
</dbReference>
<keyword evidence="12 14" id="KW-0464">Manganese</keyword>
<proteinExistence type="inferred from homology"/>
<gene>
    <name evidence="14 16" type="primary">ribB</name>
    <name evidence="16" type="ORF">GTZ99_07095</name>
</gene>
<evidence type="ECO:0000256" key="8">
    <source>
        <dbReference type="ARBA" id="ARBA00018836"/>
    </source>
</evidence>